<evidence type="ECO:0000256" key="4">
    <source>
        <dbReference type="ARBA" id="ARBA00023125"/>
    </source>
</evidence>
<keyword evidence="9" id="KW-1185">Reference proteome</keyword>
<keyword evidence="2 5" id="KW-0863">Zinc-finger</keyword>
<dbReference type="EMBL" id="JARKIK010000056">
    <property type="protein sequence ID" value="KAK8732599.1"/>
    <property type="molecule type" value="Genomic_DNA"/>
</dbReference>
<dbReference type="AlphaFoldDB" id="A0AAW0X3F9"/>
<keyword evidence="3" id="KW-0862">Zinc</keyword>
<protein>
    <recommendedName>
        <fullName evidence="7">THAP-type domain-containing protein</fullName>
    </recommendedName>
</protein>
<accession>A0AAW0X3F9</accession>
<dbReference type="GO" id="GO:0008270">
    <property type="term" value="F:zinc ion binding"/>
    <property type="evidence" value="ECO:0007669"/>
    <property type="project" value="UniProtKB-KW"/>
</dbReference>
<gene>
    <name evidence="8" type="ORF">OTU49_006840</name>
</gene>
<dbReference type="SMART" id="SM00980">
    <property type="entry name" value="THAP"/>
    <property type="match status" value="1"/>
</dbReference>
<comment type="caution">
    <text evidence="8">The sequence shown here is derived from an EMBL/GenBank/DDBJ whole genome shotgun (WGS) entry which is preliminary data.</text>
</comment>
<keyword evidence="4 5" id="KW-0238">DNA-binding</keyword>
<evidence type="ECO:0000256" key="2">
    <source>
        <dbReference type="ARBA" id="ARBA00022771"/>
    </source>
</evidence>
<dbReference type="SUPFAM" id="SSF57716">
    <property type="entry name" value="Glucocorticoid receptor-like (DNA-binding domain)"/>
    <property type="match status" value="1"/>
</dbReference>
<evidence type="ECO:0000256" key="3">
    <source>
        <dbReference type="ARBA" id="ARBA00022833"/>
    </source>
</evidence>
<dbReference type="Proteomes" id="UP001445076">
    <property type="component" value="Unassembled WGS sequence"/>
</dbReference>
<reference evidence="8" key="2">
    <citation type="submission" date="2024-01" db="EMBL/GenBank/DDBJ databases">
        <authorList>
            <person name="He J."/>
            <person name="Wang M."/>
            <person name="Zheng J."/>
            <person name="Liu Z."/>
        </authorList>
    </citation>
    <scope>NUCLEOTIDE SEQUENCE</scope>
    <source>
        <strain evidence="8">ZL_2023a</strain>
        <tissue evidence="8">Muscle</tissue>
    </source>
</reference>
<evidence type="ECO:0000256" key="1">
    <source>
        <dbReference type="ARBA" id="ARBA00022723"/>
    </source>
</evidence>
<evidence type="ECO:0000313" key="9">
    <source>
        <dbReference type="Proteomes" id="UP001445076"/>
    </source>
</evidence>
<feature type="domain" description="THAP-type" evidence="7">
    <location>
        <begin position="207"/>
        <end position="295"/>
    </location>
</feature>
<evidence type="ECO:0000313" key="8">
    <source>
        <dbReference type="EMBL" id="KAK8732599.1"/>
    </source>
</evidence>
<dbReference type="InterPro" id="IPR006612">
    <property type="entry name" value="THAP_Znf"/>
</dbReference>
<evidence type="ECO:0000259" key="7">
    <source>
        <dbReference type="PROSITE" id="PS50950"/>
    </source>
</evidence>
<evidence type="ECO:0000256" key="5">
    <source>
        <dbReference type="PROSITE-ProRule" id="PRU00309"/>
    </source>
</evidence>
<reference evidence="8 9" key="1">
    <citation type="journal article" date="2024" name="BMC Genomics">
        <title>Genome assembly of redclaw crayfish (Cherax quadricarinatus) provides insights into its immune adaptation and hypoxia tolerance.</title>
        <authorList>
            <person name="Liu Z."/>
            <person name="Zheng J."/>
            <person name="Li H."/>
            <person name="Fang K."/>
            <person name="Wang S."/>
            <person name="He J."/>
            <person name="Zhou D."/>
            <person name="Weng S."/>
            <person name="Chi M."/>
            <person name="Gu Z."/>
            <person name="He J."/>
            <person name="Li F."/>
            <person name="Wang M."/>
        </authorList>
    </citation>
    <scope>NUCLEOTIDE SEQUENCE [LARGE SCALE GENOMIC DNA]</scope>
    <source>
        <strain evidence="8">ZL_2023a</strain>
    </source>
</reference>
<proteinExistence type="predicted"/>
<dbReference type="GO" id="GO:0003677">
    <property type="term" value="F:DNA binding"/>
    <property type="evidence" value="ECO:0007669"/>
    <property type="project" value="UniProtKB-UniRule"/>
</dbReference>
<evidence type="ECO:0000256" key="6">
    <source>
        <dbReference type="SAM" id="MobiDB-lite"/>
    </source>
</evidence>
<sequence length="802" mass="91225">MIRCYFAEEEYLSLVNAFKGISNALFIIKIVPAVVGTKTVGKIEQKAGKYFTHLCSIGQFEKKMFVLMEPRNTQFVDTDENSRSCNDVCSLDSKEICCNVYDNAHCSLQNEMEVIPREDGHCKADSDILGYSVIEKHKSDSCLTVRIAVKKGNSSIKSEDQNAINEIAHEGDSQNDRMPRCMTTPGMWKPPRRRKKNLYSGKRKKSFRIECMVPGCFTRAYSSRFVKFPDDVEWRIKWARKSKLNEKFPDVDPREVLPGRIGLCMGHFREDDFHVICRGDGKVCQLKMGVEPSIFPWGELPSNVNSAMSLFENTKFSREMRLLNIMKNELHSMMNPPKRFCTVVPGNTLNLSENNTLKMEKSSIDHQDTSKTSKFTESSNCETKILNECEDTSTDPLDTCQSDEFWSFPRTRKFRVPINYDESILSEEIDDLEGDESKSLICYSSKRNKSKVKLHSESKIVSESAELEGDKSKSLICYSSKRNKNRVKLHSESVVINENKEIAKDSTEIVENNGITYNLPRKCKMEAKAVSDSSNVREVDEILQYSSDQESNKVFDNFLMKQVRFPRKSKLNSGLCSIITEKNNSVTSKDKTFARHGKQYDKKTKRKNVTNLNCNEECVYDIKIENCEVEVPEVDFNNEDSNPSFSMNQEQICGEFSHFLSPISNSTLSNEQPYQDVLGSLNAQIIASCIEAAMTPMMAKLELFQGKVESKIEQLEGRVNSRLENLEGRVNLCLEKLEHVSSSHHSKASTISSGIWLNKCDHVSENSSHITPSNGMTTPVHYTDISLKPFAISETEYEMMEG</sequence>
<dbReference type="PROSITE" id="PS50950">
    <property type="entry name" value="ZF_THAP"/>
    <property type="match status" value="1"/>
</dbReference>
<feature type="region of interest" description="Disordered" evidence="6">
    <location>
        <begin position="172"/>
        <end position="199"/>
    </location>
</feature>
<feature type="compositionally biased region" description="Basic residues" evidence="6">
    <location>
        <begin position="190"/>
        <end position="199"/>
    </location>
</feature>
<dbReference type="EMBL" id="JARKIK010000056">
    <property type="protein sequence ID" value="KAK8732600.1"/>
    <property type="molecule type" value="Genomic_DNA"/>
</dbReference>
<organism evidence="8 9">
    <name type="scientific">Cherax quadricarinatus</name>
    <name type="common">Australian red claw crayfish</name>
    <dbReference type="NCBI Taxonomy" id="27406"/>
    <lineage>
        <taxon>Eukaryota</taxon>
        <taxon>Metazoa</taxon>
        <taxon>Ecdysozoa</taxon>
        <taxon>Arthropoda</taxon>
        <taxon>Crustacea</taxon>
        <taxon>Multicrustacea</taxon>
        <taxon>Malacostraca</taxon>
        <taxon>Eumalacostraca</taxon>
        <taxon>Eucarida</taxon>
        <taxon>Decapoda</taxon>
        <taxon>Pleocyemata</taxon>
        <taxon>Astacidea</taxon>
        <taxon>Parastacoidea</taxon>
        <taxon>Parastacidae</taxon>
        <taxon>Cherax</taxon>
    </lineage>
</organism>
<name>A0AAW0X3F9_CHEQU</name>
<keyword evidence="1" id="KW-0479">Metal-binding</keyword>
<dbReference type="Pfam" id="PF05485">
    <property type="entry name" value="THAP"/>
    <property type="match status" value="1"/>
</dbReference>